<sequence>MAKMFRREFILTSLTSPGTVASRNAEIACLLSSLKLSVLASRTNSIVCTGCLGTGFTVEVLDREEALRSCEREPSVSSLTASAGRLARFLEEVPAGVYHVAWFPRWVPVHHLSYKSGVL</sequence>
<accession>A0A9J6GKJ1</accession>
<dbReference type="Proteomes" id="UP000821853">
    <property type="component" value="Chromosome 5"/>
</dbReference>
<proteinExistence type="predicted"/>
<name>A0A9J6GKJ1_HAELO</name>
<reference evidence="1 2" key="1">
    <citation type="journal article" date="2020" name="Cell">
        <title>Large-Scale Comparative Analyses of Tick Genomes Elucidate Their Genetic Diversity and Vector Capacities.</title>
        <authorList>
            <consortium name="Tick Genome and Microbiome Consortium (TIGMIC)"/>
            <person name="Jia N."/>
            <person name="Wang J."/>
            <person name="Shi W."/>
            <person name="Du L."/>
            <person name="Sun Y."/>
            <person name="Zhan W."/>
            <person name="Jiang J.F."/>
            <person name="Wang Q."/>
            <person name="Zhang B."/>
            <person name="Ji P."/>
            <person name="Bell-Sakyi L."/>
            <person name="Cui X.M."/>
            <person name="Yuan T.T."/>
            <person name="Jiang B.G."/>
            <person name="Yang W.F."/>
            <person name="Lam T.T."/>
            <person name="Chang Q.C."/>
            <person name="Ding S.J."/>
            <person name="Wang X.J."/>
            <person name="Zhu J.G."/>
            <person name="Ruan X.D."/>
            <person name="Zhao L."/>
            <person name="Wei J.T."/>
            <person name="Ye R.Z."/>
            <person name="Que T.C."/>
            <person name="Du C.H."/>
            <person name="Zhou Y.H."/>
            <person name="Cheng J.X."/>
            <person name="Dai P.F."/>
            <person name="Guo W.B."/>
            <person name="Han X.H."/>
            <person name="Huang E.J."/>
            <person name="Li L.F."/>
            <person name="Wei W."/>
            <person name="Gao Y.C."/>
            <person name="Liu J.Z."/>
            <person name="Shao H.Z."/>
            <person name="Wang X."/>
            <person name="Wang C.C."/>
            <person name="Yang T.C."/>
            <person name="Huo Q.B."/>
            <person name="Li W."/>
            <person name="Chen H.Y."/>
            <person name="Chen S.E."/>
            <person name="Zhou L.G."/>
            <person name="Ni X.B."/>
            <person name="Tian J.H."/>
            <person name="Sheng Y."/>
            <person name="Liu T."/>
            <person name="Pan Y.S."/>
            <person name="Xia L.Y."/>
            <person name="Li J."/>
            <person name="Zhao F."/>
            <person name="Cao W.C."/>
        </authorList>
    </citation>
    <scope>NUCLEOTIDE SEQUENCE [LARGE SCALE GENOMIC DNA]</scope>
    <source>
        <strain evidence="1">HaeL-2018</strain>
    </source>
</reference>
<evidence type="ECO:0000313" key="1">
    <source>
        <dbReference type="EMBL" id="KAH9375103.1"/>
    </source>
</evidence>
<evidence type="ECO:0000313" key="2">
    <source>
        <dbReference type="Proteomes" id="UP000821853"/>
    </source>
</evidence>
<protein>
    <submittedName>
        <fullName evidence="1">Uncharacterized protein</fullName>
    </submittedName>
</protein>
<dbReference type="VEuPathDB" id="VectorBase:HLOH_042565"/>
<gene>
    <name evidence="1" type="ORF">HPB48_010359</name>
</gene>
<organism evidence="1 2">
    <name type="scientific">Haemaphysalis longicornis</name>
    <name type="common">Bush tick</name>
    <dbReference type="NCBI Taxonomy" id="44386"/>
    <lineage>
        <taxon>Eukaryota</taxon>
        <taxon>Metazoa</taxon>
        <taxon>Ecdysozoa</taxon>
        <taxon>Arthropoda</taxon>
        <taxon>Chelicerata</taxon>
        <taxon>Arachnida</taxon>
        <taxon>Acari</taxon>
        <taxon>Parasitiformes</taxon>
        <taxon>Ixodida</taxon>
        <taxon>Ixodoidea</taxon>
        <taxon>Ixodidae</taxon>
        <taxon>Haemaphysalinae</taxon>
        <taxon>Haemaphysalis</taxon>
    </lineage>
</organism>
<keyword evidence="2" id="KW-1185">Reference proteome</keyword>
<dbReference type="AlphaFoldDB" id="A0A9J6GKJ1"/>
<dbReference type="EMBL" id="JABSTR010000007">
    <property type="protein sequence ID" value="KAH9375103.1"/>
    <property type="molecule type" value="Genomic_DNA"/>
</dbReference>
<comment type="caution">
    <text evidence="1">The sequence shown here is derived from an EMBL/GenBank/DDBJ whole genome shotgun (WGS) entry which is preliminary data.</text>
</comment>